<dbReference type="InterPro" id="IPR015590">
    <property type="entry name" value="Aldehyde_DH_dom"/>
</dbReference>
<dbReference type="RefSeq" id="WP_145446197.1">
    <property type="nucleotide sequence ID" value="NZ_CP036280.1"/>
</dbReference>
<feature type="region of interest" description="Disordered" evidence="3">
    <location>
        <begin position="21"/>
        <end position="52"/>
    </location>
</feature>
<dbReference type="Proteomes" id="UP000320386">
    <property type="component" value="Chromosome"/>
</dbReference>
<evidence type="ECO:0000256" key="2">
    <source>
        <dbReference type="ARBA" id="ARBA00023027"/>
    </source>
</evidence>
<accession>A0A518BYG8</accession>
<proteinExistence type="predicted"/>
<dbReference type="NCBIfam" id="NF011927">
    <property type="entry name" value="PRK15398.1"/>
    <property type="match status" value="1"/>
</dbReference>
<dbReference type="PIRSF" id="PIRSF036410">
    <property type="entry name" value="EutE_PduP"/>
    <property type="match status" value="1"/>
</dbReference>
<dbReference type="GO" id="GO:0008774">
    <property type="term" value="F:acetaldehyde dehydrogenase (acetylating) activity"/>
    <property type="evidence" value="ECO:0007669"/>
    <property type="project" value="InterPro"/>
</dbReference>
<dbReference type="OrthoDB" id="9804734at2"/>
<evidence type="ECO:0000259" key="4">
    <source>
        <dbReference type="Pfam" id="PF00171"/>
    </source>
</evidence>
<evidence type="ECO:0000256" key="3">
    <source>
        <dbReference type="SAM" id="MobiDB-lite"/>
    </source>
</evidence>
<dbReference type="InterPro" id="IPR016162">
    <property type="entry name" value="Ald_DH_N"/>
</dbReference>
<keyword evidence="1 5" id="KW-0560">Oxidoreductase</keyword>
<gene>
    <name evidence="5" type="primary">sucD_2</name>
    <name evidence="5" type="ORF">Pan265_18720</name>
</gene>
<dbReference type="Gene3D" id="3.40.309.10">
    <property type="entry name" value="Aldehyde Dehydrogenase, Chain A, domain 2"/>
    <property type="match status" value="1"/>
</dbReference>
<name>A0A518BYG8_9BACT</name>
<dbReference type="InterPro" id="IPR012408">
    <property type="entry name" value="Acetald_propionald_DH-rel"/>
</dbReference>
<feature type="compositionally biased region" description="Polar residues" evidence="3">
    <location>
        <begin position="21"/>
        <end position="34"/>
    </location>
</feature>
<dbReference type="InterPro" id="IPR016163">
    <property type="entry name" value="Ald_DH_C"/>
</dbReference>
<dbReference type="Pfam" id="PF00171">
    <property type="entry name" value="Aldedh"/>
    <property type="match status" value="1"/>
</dbReference>
<sequence length="488" mass="51353">MMQQSELIQSVVTEVLRQMQSAANSQAAPATNSRPSANQGSAPAPASQANPAEGTFADVDTAVASAEKAQQQLAAAGVKTRDAIVKLIKKIAGENAKAWGEFELNETQVGRLDHKIAKLELLENVPGVEFLTTPAHSGDDGVSLDEGAPWGVIGVITPVTHSIPTMTANAINMIAAGNSMVINAHPSGAKSAILAARTYNRAIKQQFNIDPLLCIMDPPTLRSAEKIFSHPRIPLLVATGGPAVAKAAAKQPKRAIVAGPGNPPVVIDASADLDNAAKSIIAGAAFDNNLLCIGEKEVFVVREVFEAMMQAMVNAGAVQLTTQQINKLTETAMTFHDDHWVPRKEFVGADASRLAEAAGITVPAGTDLLFGETAADHPFVPTEQMMPFVPFVRCSHFDHALQLAVENEHGFGHTAIIHSNNLANISRMGRVMNTTLFVVNGPCTAGLGAGGEGYASYSIATPSGEGITSPATFTRFRRMSVSGSLRMI</sequence>
<dbReference type="Gene3D" id="3.40.605.10">
    <property type="entry name" value="Aldehyde Dehydrogenase, Chain A, domain 1"/>
    <property type="match status" value="1"/>
</dbReference>
<dbReference type="KEGG" id="mcad:Pan265_18720"/>
<protein>
    <submittedName>
        <fullName evidence="5">Succinate-semialdehyde dehydrogenase (Acetylating)</fullName>
        <ecNumber evidence="5">1.2.1.76</ecNumber>
    </submittedName>
</protein>
<keyword evidence="6" id="KW-1185">Reference proteome</keyword>
<feature type="compositionally biased region" description="Low complexity" evidence="3">
    <location>
        <begin position="35"/>
        <end position="52"/>
    </location>
</feature>
<dbReference type="PANTHER" id="PTHR11699">
    <property type="entry name" value="ALDEHYDE DEHYDROGENASE-RELATED"/>
    <property type="match status" value="1"/>
</dbReference>
<keyword evidence="2" id="KW-0520">NAD</keyword>
<dbReference type="AlphaFoldDB" id="A0A518BYG8"/>
<evidence type="ECO:0000313" key="6">
    <source>
        <dbReference type="Proteomes" id="UP000320386"/>
    </source>
</evidence>
<dbReference type="InterPro" id="IPR016161">
    <property type="entry name" value="Ald_DH/histidinol_DH"/>
</dbReference>
<feature type="domain" description="Aldehyde dehydrogenase" evidence="4">
    <location>
        <begin position="50"/>
        <end position="446"/>
    </location>
</feature>
<dbReference type="EMBL" id="CP036280">
    <property type="protein sequence ID" value="QDU72012.1"/>
    <property type="molecule type" value="Genomic_DNA"/>
</dbReference>
<evidence type="ECO:0000256" key="1">
    <source>
        <dbReference type="ARBA" id="ARBA00023002"/>
    </source>
</evidence>
<dbReference type="EC" id="1.2.1.76" evidence="5"/>
<evidence type="ECO:0000313" key="5">
    <source>
        <dbReference type="EMBL" id="QDU72012.1"/>
    </source>
</evidence>
<organism evidence="5 6">
    <name type="scientific">Mucisphaera calidilacus</name>
    <dbReference type="NCBI Taxonomy" id="2527982"/>
    <lineage>
        <taxon>Bacteria</taxon>
        <taxon>Pseudomonadati</taxon>
        <taxon>Planctomycetota</taxon>
        <taxon>Phycisphaerae</taxon>
        <taxon>Phycisphaerales</taxon>
        <taxon>Phycisphaeraceae</taxon>
        <taxon>Mucisphaera</taxon>
    </lineage>
</organism>
<dbReference type="SUPFAM" id="SSF53720">
    <property type="entry name" value="ALDH-like"/>
    <property type="match status" value="1"/>
</dbReference>
<reference evidence="5 6" key="1">
    <citation type="submission" date="2019-02" db="EMBL/GenBank/DDBJ databases">
        <title>Deep-cultivation of Planctomycetes and their phenomic and genomic characterization uncovers novel biology.</title>
        <authorList>
            <person name="Wiegand S."/>
            <person name="Jogler M."/>
            <person name="Boedeker C."/>
            <person name="Pinto D."/>
            <person name="Vollmers J."/>
            <person name="Rivas-Marin E."/>
            <person name="Kohn T."/>
            <person name="Peeters S.H."/>
            <person name="Heuer A."/>
            <person name="Rast P."/>
            <person name="Oberbeckmann S."/>
            <person name="Bunk B."/>
            <person name="Jeske O."/>
            <person name="Meyerdierks A."/>
            <person name="Storesund J.E."/>
            <person name="Kallscheuer N."/>
            <person name="Luecker S."/>
            <person name="Lage O.M."/>
            <person name="Pohl T."/>
            <person name="Merkel B.J."/>
            <person name="Hornburger P."/>
            <person name="Mueller R.-W."/>
            <person name="Bruemmer F."/>
            <person name="Labrenz M."/>
            <person name="Spormann A.M."/>
            <person name="Op den Camp H."/>
            <person name="Overmann J."/>
            <person name="Amann R."/>
            <person name="Jetten M.S.M."/>
            <person name="Mascher T."/>
            <person name="Medema M.H."/>
            <person name="Devos D.P."/>
            <person name="Kaster A.-K."/>
            <person name="Ovreas L."/>
            <person name="Rohde M."/>
            <person name="Galperin M.Y."/>
            <person name="Jogler C."/>
        </authorList>
    </citation>
    <scope>NUCLEOTIDE SEQUENCE [LARGE SCALE GENOMIC DNA]</scope>
    <source>
        <strain evidence="5 6">Pan265</strain>
    </source>
</reference>